<name>A0A1C5JAB5_9ACTN</name>
<evidence type="ECO:0000313" key="1">
    <source>
        <dbReference type="EMBL" id="SCG67544.1"/>
    </source>
</evidence>
<evidence type="ECO:0000313" key="2">
    <source>
        <dbReference type="Proteomes" id="UP000198226"/>
    </source>
</evidence>
<sequence>MGGSDDVVLGGNLLGGVLELGGSGHGGVS</sequence>
<keyword evidence="2" id="KW-1185">Reference proteome</keyword>
<accession>A0A1C5JAB5</accession>
<reference evidence="2" key="1">
    <citation type="submission" date="2016-06" db="EMBL/GenBank/DDBJ databases">
        <authorList>
            <person name="Varghese N."/>
            <person name="Submissions Spin"/>
        </authorList>
    </citation>
    <scope>NUCLEOTIDE SEQUENCE [LARGE SCALE GENOMIC DNA]</scope>
    <source>
        <strain evidence="2">DSM 44983</strain>
    </source>
</reference>
<proteinExistence type="predicted"/>
<protein>
    <submittedName>
        <fullName evidence="1">Uncharacterized protein</fullName>
    </submittedName>
</protein>
<dbReference type="Proteomes" id="UP000198226">
    <property type="component" value="Chromosome I"/>
</dbReference>
<dbReference type="AlphaFoldDB" id="A0A1C5JAB5"/>
<dbReference type="EMBL" id="LT607752">
    <property type="protein sequence ID" value="SCG67544.1"/>
    <property type="molecule type" value="Genomic_DNA"/>
</dbReference>
<gene>
    <name evidence="1" type="ORF">GA0070623_3281</name>
</gene>
<organism evidence="1 2">
    <name type="scientific">Micromonospora rifamycinica</name>
    <dbReference type="NCBI Taxonomy" id="291594"/>
    <lineage>
        <taxon>Bacteria</taxon>
        <taxon>Bacillati</taxon>
        <taxon>Actinomycetota</taxon>
        <taxon>Actinomycetes</taxon>
        <taxon>Micromonosporales</taxon>
        <taxon>Micromonosporaceae</taxon>
        <taxon>Micromonospora</taxon>
    </lineage>
</organism>